<proteinExistence type="predicted"/>
<evidence type="ECO:0008006" key="4">
    <source>
        <dbReference type="Google" id="ProtNLM"/>
    </source>
</evidence>
<keyword evidence="1" id="KW-0812">Transmembrane</keyword>
<name>A0ABM6GY42_9ACTN</name>
<evidence type="ECO:0000256" key="1">
    <source>
        <dbReference type="SAM" id="Phobius"/>
    </source>
</evidence>
<feature type="transmembrane region" description="Helical" evidence="1">
    <location>
        <begin position="147"/>
        <end position="172"/>
    </location>
</feature>
<dbReference type="Proteomes" id="UP000187191">
    <property type="component" value="Chromosome"/>
</dbReference>
<dbReference type="RefSeq" id="WP_076686135.1">
    <property type="nucleotide sequence ID" value="NZ_CP015588.1"/>
</dbReference>
<evidence type="ECO:0000313" key="3">
    <source>
        <dbReference type="Proteomes" id="UP000187191"/>
    </source>
</evidence>
<gene>
    <name evidence="2" type="ORF">A7J05_23075</name>
</gene>
<keyword evidence="1" id="KW-0472">Membrane</keyword>
<protein>
    <recommendedName>
        <fullName evidence="4">YeeE/YedE family protein</fullName>
    </recommendedName>
</protein>
<evidence type="ECO:0000313" key="2">
    <source>
        <dbReference type="EMBL" id="APY88186.1"/>
    </source>
</evidence>
<organism evidence="2 3">
    <name type="scientific">Streptomyces alfalfae</name>
    <dbReference type="NCBI Taxonomy" id="1642299"/>
    <lineage>
        <taxon>Bacteria</taxon>
        <taxon>Bacillati</taxon>
        <taxon>Actinomycetota</taxon>
        <taxon>Actinomycetes</taxon>
        <taxon>Kitasatosporales</taxon>
        <taxon>Streptomycetaceae</taxon>
        <taxon>Streptomyces</taxon>
    </lineage>
</organism>
<keyword evidence="3" id="KW-1185">Reference proteome</keyword>
<sequence>MNQFTTGTITTAGFALALGLLGAELWQWWKGGGGGGGGGGKKGAPAAATGPSRDPKALIPLAFGIVFGILMIGCPAGFLGQLGGILRWGGNGGGGFAMSFLTGQDGTAFAQAAAPRLDGYGAVLVTALTISLWLVRKKVPKLPKGKWMKGVFIGVMLCISTGTAAIVAQTVIGGANDAGRQLFDVVRTADVGTLA</sequence>
<feature type="transmembrane region" description="Helical" evidence="1">
    <location>
        <begin position="57"/>
        <end position="78"/>
    </location>
</feature>
<reference evidence="2 3" key="1">
    <citation type="submission" date="2016-05" db="EMBL/GenBank/DDBJ databases">
        <authorList>
            <person name="Gu J."/>
        </authorList>
    </citation>
    <scope>NUCLEOTIDE SEQUENCE [LARGE SCALE GENOMIC DNA]</scope>
    <source>
        <strain evidence="2 3">ACCC40021</strain>
    </source>
</reference>
<feature type="transmembrane region" description="Helical" evidence="1">
    <location>
        <begin position="119"/>
        <end position="135"/>
    </location>
</feature>
<keyword evidence="1" id="KW-1133">Transmembrane helix</keyword>
<accession>A0ABM6GY42</accession>
<dbReference type="EMBL" id="CP015588">
    <property type="protein sequence ID" value="APY88186.1"/>
    <property type="molecule type" value="Genomic_DNA"/>
</dbReference>